<dbReference type="OrthoDB" id="1350766at2759"/>
<feature type="region of interest" description="Disordered" evidence="1">
    <location>
        <begin position="1446"/>
        <end position="1503"/>
    </location>
</feature>
<accession>A0A835D3R5</accession>
<feature type="compositionally biased region" description="Low complexity" evidence="1">
    <location>
        <begin position="1258"/>
        <end position="1273"/>
    </location>
</feature>
<feature type="region of interest" description="Disordered" evidence="1">
    <location>
        <begin position="1040"/>
        <end position="1113"/>
    </location>
</feature>
<reference evidence="2 3" key="1">
    <citation type="submission" date="2020-04" db="EMBL/GenBank/DDBJ databases">
        <title>Plant Genome Project.</title>
        <authorList>
            <person name="Zhang R.-G."/>
        </authorList>
    </citation>
    <scope>NUCLEOTIDE SEQUENCE [LARGE SCALE GENOMIC DNA]</scope>
    <source>
        <strain evidence="2">YNK0</strain>
        <tissue evidence="2">Leaf</tissue>
    </source>
</reference>
<dbReference type="OMA" id="MENRFEP"/>
<dbReference type="Proteomes" id="UP000655225">
    <property type="component" value="Unassembled WGS sequence"/>
</dbReference>
<feature type="region of interest" description="Disordered" evidence="1">
    <location>
        <begin position="981"/>
        <end position="1005"/>
    </location>
</feature>
<evidence type="ECO:0000256" key="1">
    <source>
        <dbReference type="SAM" id="MobiDB-lite"/>
    </source>
</evidence>
<feature type="compositionally biased region" description="Basic and acidic residues" evidence="1">
    <location>
        <begin position="1048"/>
        <end position="1057"/>
    </location>
</feature>
<feature type="compositionally biased region" description="Basic and acidic residues" evidence="1">
    <location>
        <begin position="1345"/>
        <end position="1383"/>
    </location>
</feature>
<gene>
    <name evidence="2" type="ORF">HHK36_027668</name>
</gene>
<feature type="compositionally biased region" description="Basic and acidic residues" evidence="1">
    <location>
        <begin position="1452"/>
        <end position="1496"/>
    </location>
</feature>
<comment type="caution">
    <text evidence="2">The sequence shown here is derived from an EMBL/GenBank/DDBJ whole genome shotgun (WGS) entry which is preliminary data.</text>
</comment>
<dbReference type="PANTHER" id="PTHR34536">
    <property type="entry name" value="DENTIN SIALOPHOSPHOPROTEIN-LIKE PROTEIN"/>
    <property type="match status" value="1"/>
</dbReference>
<feature type="compositionally biased region" description="Basic residues" evidence="1">
    <location>
        <begin position="1243"/>
        <end position="1257"/>
    </location>
</feature>
<dbReference type="PANTHER" id="PTHR34536:SF6">
    <property type="entry name" value="DENTIN SIALOPHOSPHOPROTEIN-LIKE PROTEIN"/>
    <property type="match status" value="1"/>
</dbReference>
<name>A0A835D3R5_TETSI</name>
<feature type="region of interest" description="Disordered" evidence="1">
    <location>
        <begin position="1198"/>
        <end position="1307"/>
    </location>
</feature>
<protein>
    <submittedName>
        <fullName evidence="2">Uncharacterized protein</fullName>
    </submittedName>
</protein>
<dbReference type="EMBL" id="JABCRI010000021">
    <property type="protein sequence ID" value="KAF8380186.1"/>
    <property type="molecule type" value="Genomic_DNA"/>
</dbReference>
<proteinExistence type="predicted"/>
<organism evidence="2 3">
    <name type="scientific">Tetracentron sinense</name>
    <name type="common">Spur-leaf</name>
    <dbReference type="NCBI Taxonomy" id="13715"/>
    <lineage>
        <taxon>Eukaryota</taxon>
        <taxon>Viridiplantae</taxon>
        <taxon>Streptophyta</taxon>
        <taxon>Embryophyta</taxon>
        <taxon>Tracheophyta</taxon>
        <taxon>Spermatophyta</taxon>
        <taxon>Magnoliopsida</taxon>
        <taxon>Trochodendrales</taxon>
        <taxon>Trochodendraceae</taxon>
        <taxon>Tetracentron</taxon>
    </lineage>
</organism>
<feature type="compositionally biased region" description="Polar residues" evidence="1">
    <location>
        <begin position="887"/>
        <end position="901"/>
    </location>
</feature>
<feature type="region of interest" description="Disordered" evidence="1">
    <location>
        <begin position="1345"/>
        <end position="1413"/>
    </location>
</feature>
<feature type="region of interest" description="Disordered" evidence="1">
    <location>
        <begin position="880"/>
        <end position="910"/>
    </location>
</feature>
<feature type="region of interest" description="Disordered" evidence="1">
    <location>
        <begin position="1145"/>
        <end position="1168"/>
    </location>
</feature>
<sequence>MRETTCSTKAGADRGLTGICRSTRLMLNSPGKMDDSRMRLVTGDGDCHRKWIPAICKWVQRKHKYVVKEYEIVFIQTGKKDWGWGKKAREEKERGFGFGVLEKECVEGNNREESITIVDDPNPIRKNIKNKQIQSHRFEDFSLLILSSSEVNQSKVSIHRCRFRTIDFRPSKLVCAICVTVMAYGGIYWLSCEVVPVSLDPAVAIRKGSDADADADTQNISIMIMHANFVFYINYIKTCGGKPVIDGRGPLSDSMQSTVGLGLTSLVNSDLTWKTGSKGNRRASRRARKRVTRSFIGSGELIDKDPKRVEDMPVSESEKLGVTILGRRFSDKVEPVPIKKRRLLFRSPSPPPRIPSPCPEETEWLINSQLASSQKESYPNSIAKQQLKAIDAAVVTKSGQVDAEKNLEEINEKLDDNEDFSGISILAAAACSNSMGGVGNHVKKSSVVEESSAQEGYPEVLANNESCSVAKGLSKEHLLDCAEISNEGTYSCISAIPVEETTASLVTAKSSPKDLAYGNNIEGPFFPDKSAVVPQSLSSSKDDGTARRIESSLRDDRSYWDLNIVMDSWERPCDALVVDSETNVAEDISEDVIHSEKLGNLLGCATQREPVDTQHDNEKTLQPMVGIVVSGDVHGPGDIYGVADSRNLALGTRESSREDHKIESHTSPEGITCFQEKVLSSDIDTAPKSVMDLAEETKPLHIQERISSSVESVVSASVQHALEPSSKAVADENSSTQCISFVYTGNRESLSSHQVVSMDACSECSPCPGSNHITSTLVYEERNAASIDAIGMQSKDDCGFDAQVAKTTCLSVQAEKHDVTLPHAEILSKATCEINSVNEDADRSSNLFDDGNAYKKTMSTDDFQPLGSGPLDDVMENAASKSDEMDVSQSSPNFQELSTPGGSVGKGRPVVSVDTKVQDGKVSVADTSEHDSPVMGDYELRARGDAVKESTNSAGLRMKMSGWDQLPEGCKSSADTVMKVRDDSPRKNHTSERIDGLNAEDSKTRVVESRTYRRGLLSRIEGPTSSDMLLRKDRVFIQGSRSNNLDDSNPRAERDTSSGRSIGRGGSSLQMHGRGWGVNRRFNSSECHWGDKRHHSPSYHGPAGLRPPGPKDAAAKVENSGFAVASDGSIVKAGGMGPHGSVHRQSINAPSQGVHRSLPRRRSPVNRDDAIGNMGIGQMGEMSPDRCITVGRGRSGRFGPRVFGRGPRERYLGPQRDGCIESSLRVPHPSARRERSFSPIQRRGARLLSRSHTRSPSRSRTGSPNVWPSPRGRSGAGIGSGPGLRHRSRSPPNFRVEARTERMRSPHQRPGFAVDHIAGFMSAPRSRSSQYTTRWIDDRKDAQDHFREHGCKQQLDRRSPERNFPRSHRFDMVDSPGRLKPDQFYRPSHPGRFPEMAGAGKGPRYGGSDDDRRKHVERYGMVHSVRRYDMDGVVKQFRYDAEEGFAPHNSHRKDSTEFHVRGSPKDYDKGIDSRLGDAPRRAREEKDHFRYGRDGKYNANSKSFSLRECDEDVAPRRRRHS</sequence>
<evidence type="ECO:0000313" key="3">
    <source>
        <dbReference type="Proteomes" id="UP000655225"/>
    </source>
</evidence>
<evidence type="ECO:0000313" key="2">
    <source>
        <dbReference type="EMBL" id="KAF8380186.1"/>
    </source>
</evidence>
<keyword evidence="3" id="KW-1185">Reference proteome</keyword>